<accession>A0ACC2JME9</accession>
<dbReference type="EMBL" id="JAPUUL010001082">
    <property type="protein sequence ID" value="KAJ8128397.1"/>
    <property type="molecule type" value="Genomic_DNA"/>
</dbReference>
<reference evidence="1" key="1">
    <citation type="submission" date="2022-12" db="EMBL/GenBank/DDBJ databases">
        <title>Genome Sequence of Lasiodiplodia mahajangana.</title>
        <authorList>
            <person name="Buettner E."/>
        </authorList>
    </citation>
    <scope>NUCLEOTIDE SEQUENCE</scope>
    <source>
        <strain evidence="1">VT137</strain>
    </source>
</reference>
<evidence type="ECO:0000313" key="2">
    <source>
        <dbReference type="Proteomes" id="UP001153332"/>
    </source>
</evidence>
<protein>
    <submittedName>
        <fullName evidence="1">Uncharacterized protein</fullName>
    </submittedName>
</protein>
<organism evidence="1 2">
    <name type="scientific">Lasiodiplodia mahajangana</name>
    <dbReference type="NCBI Taxonomy" id="1108764"/>
    <lineage>
        <taxon>Eukaryota</taxon>
        <taxon>Fungi</taxon>
        <taxon>Dikarya</taxon>
        <taxon>Ascomycota</taxon>
        <taxon>Pezizomycotina</taxon>
        <taxon>Dothideomycetes</taxon>
        <taxon>Dothideomycetes incertae sedis</taxon>
        <taxon>Botryosphaeriales</taxon>
        <taxon>Botryosphaeriaceae</taxon>
        <taxon>Lasiodiplodia</taxon>
    </lineage>
</organism>
<keyword evidence="2" id="KW-1185">Reference proteome</keyword>
<comment type="caution">
    <text evidence="1">The sequence shown here is derived from an EMBL/GenBank/DDBJ whole genome shotgun (WGS) entry which is preliminary data.</text>
</comment>
<name>A0ACC2JME9_9PEZI</name>
<dbReference type="Proteomes" id="UP001153332">
    <property type="component" value="Unassembled WGS sequence"/>
</dbReference>
<gene>
    <name evidence="1" type="ORF">O1611_g5235</name>
</gene>
<proteinExistence type="predicted"/>
<evidence type="ECO:0000313" key="1">
    <source>
        <dbReference type="EMBL" id="KAJ8128397.1"/>
    </source>
</evidence>
<sequence length="105" mass="11527">MSNSSAPRAAARVQAYYTNGKWVNVIICELCPQSLATEYRKLGSWNNHLYTHFHPTAQNATTSTTTAESAPMNDILIDEHLLEFYFSSHIAANSVGAQDPPANQG</sequence>